<comment type="subcellular location">
    <subcellularLocation>
        <location evidence="1">Nucleus</location>
    </subcellularLocation>
</comment>
<protein>
    <submittedName>
        <fullName evidence="6">ABC transporter F family member 4</fullName>
    </submittedName>
</protein>
<dbReference type="GO" id="GO:0000785">
    <property type="term" value="C:chromatin"/>
    <property type="evidence" value="ECO:0007669"/>
    <property type="project" value="TreeGrafter"/>
</dbReference>
<reference evidence="6 7" key="1">
    <citation type="journal article" date="2020" name="Nat. Commun.">
        <title>Genome of Tripterygium wilfordii and identification of cytochrome P450 involved in triptolide biosynthesis.</title>
        <authorList>
            <person name="Tu L."/>
            <person name="Su P."/>
            <person name="Zhang Z."/>
            <person name="Gao L."/>
            <person name="Wang J."/>
            <person name="Hu T."/>
            <person name="Zhou J."/>
            <person name="Zhang Y."/>
            <person name="Zhao Y."/>
            <person name="Liu Y."/>
            <person name="Song Y."/>
            <person name="Tong Y."/>
            <person name="Lu Y."/>
            <person name="Yang J."/>
            <person name="Xu C."/>
            <person name="Jia M."/>
            <person name="Peters R.J."/>
            <person name="Huang L."/>
            <person name="Gao W."/>
        </authorList>
    </citation>
    <scope>NUCLEOTIDE SEQUENCE [LARGE SCALE GENOMIC DNA]</scope>
    <source>
        <strain evidence="7">cv. XIE 37</strain>
        <tissue evidence="6">Leaf</tissue>
    </source>
</reference>
<feature type="region of interest" description="Disordered" evidence="5">
    <location>
        <begin position="243"/>
        <end position="352"/>
    </location>
</feature>
<evidence type="ECO:0000256" key="2">
    <source>
        <dbReference type="ARBA" id="ARBA00022763"/>
    </source>
</evidence>
<dbReference type="GO" id="GO:0005634">
    <property type="term" value="C:nucleus"/>
    <property type="evidence" value="ECO:0007669"/>
    <property type="project" value="UniProtKB-SubCell"/>
</dbReference>
<evidence type="ECO:0000313" key="7">
    <source>
        <dbReference type="Proteomes" id="UP000593562"/>
    </source>
</evidence>
<feature type="compositionally biased region" description="Acidic residues" evidence="5">
    <location>
        <begin position="341"/>
        <end position="352"/>
    </location>
</feature>
<feature type="region of interest" description="Disordered" evidence="5">
    <location>
        <begin position="200"/>
        <end position="230"/>
    </location>
</feature>
<dbReference type="EMBL" id="JAAARO010000003">
    <property type="protein sequence ID" value="KAF5749895.1"/>
    <property type="molecule type" value="Genomic_DNA"/>
</dbReference>
<keyword evidence="7" id="KW-1185">Reference proteome</keyword>
<sequence>MDASVDKEIEQQLMKAGNRLGEPPSSVDDLLALLDQLEKYLKKVDQVPKKSMLDALECDALIIEMFRHFLEKIRNHHPEKVFLHMELIMTCILQETDDITVELISPILASVKNNEGVLPIAWKLGETVLKNSASRLKPCLIQAVKTLGISLDEYGKVVHFICEEISVHEHEDFSFANEHIAKGSKMIKASSVDEAEQVKEEIETEDAFPEQVDPTNGKSSKPVGDPQIGEDASLVHSDSIMPSAADGAKKASEGTGNSEAKLQRCSGKAMPTRTSNGTPTVVESFKRENRIENDAEAKPPKQLAKKVDSLSKIRDGISPIRSEDRRHGNAVSEKVGIEDSTKDDEELISSPK</sequence>
<dbReference type="Proteomes" id="UP000593562">
    <property type="component" value="Unassembled WGS sequence"/>
</dbReference>
<evidence type="ECO:0000313" key="6">
    <source>
        <dbReference type="EMBL" id="KAF5749895.1"/>
    </source>
</evidence>
<gene>
    <name evidence="6" type="ORF">HS088_TW03G00222</name>
</gene>
<accession>A0A7J7DU56</accession>
<dbReference type="PANTHER" id="PTHR12663:SF3">
    <property type="entry name" value="SISTER CHROMATID COHESION PROTEIN PDS5 HOMOLOG C"/>
    <property type="match status" value="1"/>
</dbReference>
<evidence type="ECO:0000256" key="1">
    <source>
        <dbReference type="ARBA" id="ARBA00004123"/>
    </source>
</evidence>
<organism evidence="6 7">
    <name type="scientific">Tripterygium wilfordii</name>
    <name type="common">Thunder God vine</name>
    <dbReference type="NCBI Taxonomy" id="458696"/>
    <lineage>
        <taxon>Eukaryota</taxon>
        <taxon>Viridiplantae</taxon>
        <taxon>Streptophyta</taxon>
        <taxon>Embryophyta</taxon>
        <taxon>Tracheophyta</taxon>
        <taxon>Spermatophyta</taxon>
        <taxon>Magnoliopsida</taxon>
        <taxon>eudicotyledons</taxon>
        <taxon>Gunneridae</taxon>
        <taxon>Pentapetalae</taxon>
        <taxon>rosids</taxon>
        <taxon>fabids</taxon>
        <taxon>Celastrales</taxon>
        <taxon>Celastraceae</taxon>
        <taxon>Tripterygium</taxon>
    </lineage>
</organism>
<dbReference type="InParanoid" id="A0A7J7DU56"/>
<keyword evidence="4" id="KW-0539">Nucleus</keyword>
<evidence type="ECO:0000256" key="5">
    <source>
        <dbReference type="SAM" id="MobiDB-lite"/>
    </source>
</evidence>
<comment type="caution">
    <text evidence="6">The sequence shown here is derived from an EMBL/GenBank/DDBJ whole genome shotgun (WGS) entry which is preliminary data.</text>
</comment>
<dbReference type="Pfam" id="PF20168">
    <property type="entry name" value="PDS5"/>
    <property type="match status" value="1"/>
</dbReference>
<dbReference type="AlphaFoldDB" id="A0A7J7DU56"/>
<keyword evidence="2" id="KW-0227">DNA damage</keyword>
<name>A0A7J7DU56_TRIWF</name>
<dbReference type="GO" id="GO:0006281">
    <property type="term" value="P:DNA repair"/>
    <property type="evidence" value="ECO:0007669"/>
    <property type="project" value="UniProtKB-KW"/>
</dbReference>
<keyword evidence="3" id="KW-0234">DNA repair</keyword>
<evidence type="ECO:0000256" key="4">
    <source>
        <dbReference type="ARBA" id="ARBA00023242"/>
    </source>
</evidence>
<dbReference type="PANTHER" id="PTHR12663">
    <property type="entry name" value="ANDROGEN INDUCED INHIBITOR OF PROLIFERATION AS3 / PDS5-RELATED"/>
    <property type="match status" value="1"/>
</dbReference>
<dbReference type="InterPro" id="IPR039776">
    <property type="entry name" value="Pds5"/>
</dbReference>
<feature type="compositionally biased region" description="Polar residues" evidence="5">
    <location>
        <begin position="272"/>
        <end position="281"/>
    </location>
</feature>
<proteinExistence type="predicted"/>
<feature type="compositionally biased region" description="Basic and acidic residues" evidence="5">
    <location>
        <begin position="284"/>
        <end position="327"/>
    </location>
</feature>
<dbReference type="GO" id="GO:0007064">
    <property type="term" value="P:mitotic sister chromatid cohesion"/>
    <property type="evidence" value="ECO:0007669"/>
    <property type="project" value="InterPro"/>
</dbReference>
<evidence type="ECO:0000256" key="3">
    <source>
        <dbReference type="ARBA" id="ARBA00023204"/>
    </source>
</evidence>